<protein>
    <submittedName>
        <fullName evidence="1">Uncharacterized protein</fullName>
    </submittedName>
</protein>
<evidence type="ECO:0000313" key="1">
    <source>
        <dbReference type="EMBL" id="CAG7722975.1"/>
    </source>
</evidence>
<reference evidence="1" key="1">
    <citation type="submission" date="2021-06" db="EMBL/GenBank/DDBJ databases">
        <authorList>
            <person name="Hodson N. C."/>
            <person name="Mongue J. A."/>
            <person name="Jaron S. K."/>
        </authorList>
    </citation>
    <scope>NUCLEOTIDE SEQUENCE</scope>
</reference>
<dbReference type="OrthoDB" id="6715895at2759"/>
<name>A0A8J2P3R5_9HEXA</name>
<dbReference type="Proteomes" id="UP000708208">
    <property type="component" value="Unassembled WGS sequence"/>
</dbReference>
<comment type="caution">
    <text evidence="1">The sequence shown here is derived from an EMBL/GenBank/DDBJ whole genome shotgun (WGS) entry which is preliminary data.</text>
</comment>
<dbReference type="AlphaFoldDB" id="A0A8J2P3R5"/>
<evidence type="ECO:0000313" key="2">
    <source>
        <dbReference type="Proteomes" id="UP000708208"/>
    </source>
</evidence>
<dbReference type="EMBL" id="CAJVCH010094258">
    <property type="protein sequence ID" value="CAG7722975.1"/>
    <property type="molecule type" value="Genomic_DNA"/>
</dbReference>
<gene>
    <name evidence="1" type="ORF">AFUS01_LOCUS12083</name>
</gene>
<organism evidence="1 2">
    <name type="scientific">Allacma fusca</name>
    <dbReference type="NCBI Taxonomy" id="39272"/>
    <lineage>
        <taxon>Eukaryota</taxon>
        <taxon>Metazoa</taxon>
        <taxon>Ecdysozoa</taxon>
        <taxon>Arthropoda</taxon>
        <taxon>Hexapoda</taxon>
        <taxon>Collembola</taxon>
        <taxon>Symphypleona</taxon>
        <taxon>Sminthuridae</taxon>
        <taxon>Allacma</taxon>
    </lineage>
</organism>
<keyword evidence="2" id="KW-1185">Reference proteome</keyword>
<accession>A0A8J2P3R5</accession>
<feature type="non-terminal residue" evidence="1">
    <location>
        <position position="58"/>
    </location>
</feature>
<proteinExistence type="predicted"/>
<sequence>MKVVPVDTKSKPNTIHRPALELPKFAGERDEWPSFYAIFKSAIEDDKSLTDSERLQYL</sequence>